<feature type="domain" description="Reverse transcriptase" evidence="1">
    <location>
        <begin position="187"/>
        <end position="456"/>
    </location>
</feature>
<organism evidence="2 3">
    <name type="scientific">Meganyctiphanes norvegica</name>
    <name type="common">Northern krill</name>
    <name type="synonym">Thysanopoda norvegica</name>
    <dbReference type="NCBI Taxonomy" id="48144"/>
    <lineage>
        <taxon>Eukaryota</taxon>
        <taxon>Metazoa</taxon>
        <taxon>Ecdysozoa</taxon>
        <taxon>Arthropoda</taxon>
        <taxon>Crustacea</taxon>
        <taxon>Multicrustacea</taxon>
        <taxon>Malacostraca</taxon>
        <taxon>Eumalacostraca</taxon>
        <taxon>Eucarida</taxon>
        <taxon>Euphausiacea</taxon>
        <taxon>Euphausiidae</taxon>
        <taxon>Meganyctiphanes</taxon>
    </lineage>
</organism>
<name>A0AAV2QRG8_MEGNR</name>
<dbReference type="InterPro" id="IPR043502">
    <property type="entry name" value="DNA/RNA_pol_sf"/>
</dbReference>
<protein>
    <recommendedName>
        <fullName evidence="1">Reverse transcriptase domain-containing protein</fullName>
    </recommendedName>
</protein>
<reference evidence="2 3" key="1">
    <citation type="submission" date="2024-05" db="EMBL/GenBank/DDBJ databases">
        <authorList>
            <person name="Wallberg A."/>
        </authorList>
    </citation>
    <scope>NUCLEOTIDE SEQUENCE [LARGE SCALE GENOMIC DNA]</scope>
</reference>
<feature type="non-terminal residue" evidence="2">
    <location>
        <position position="823"/>
    </location>
</feature>
<feature type="non-terminal residue" evidence="2">
    <location>
        <position position="1"/>
    </location>
</feature>
<dbReference type="PANTHER" id="PTHR31635">
    <property type="entry name" value="REVERSE TRANSCRIPTASE DOMAIN-CONTAINING PROTEIN-RELATED"/>
    <property type="match status" value="1"/>
</dbReference>
<dbReference type="PROSITE" id="PS50878">
    <property type="entry name" value="RT_POL"/>
    <property type="match status" value="1"/>
</dbReference>
<accession>A0AAV2QRG8</accession>
<dbReference type="SUPFAM" id="SSF56672">
    <property type="entry name" value="DNA/RNA polymerases"/>
    <property type="match status" value="1"/>
</dbReference>
<dbReference type="CDD" id="cd01650">
    <property type="entry name" value="RT_nLTR_like"/>
    <property type="match status" value="1"/>
</dbReference>
<dbReference type="EMBL" id="CAXKWB010010522">
    <property type="protein sequence ID" value="CAL4098309.1"/>
    <property type="molecule type" value="Genomic_DNA"/>
</dbReference>
<dbReference type="PANTHER" id="PTHR31635:SF196">
    <property type="entry name" value="REVERSE TRANSCRIPTASE DOMAIN-CONTAINING PROTEIN-RELATED"/>
    <property type="match status" value="1"/>
</dbReference>
<dbReference type="GO" id="GO:0071897">
    <property type="term" value="P:DNA biosynthetic process"/>
    <property type="evidence" value="ECO:0007669"/>
    <property type="project" value="UniProtKB-ARBA"/>
</dbReference>
<sequence>EIKLNRLYDTLNKTGEINYNEVKSIKSRISMIKTKILEGVKIRNRMQDQIEGEKISAHLIGKQAKIKTKKAITAIKVEDNIVENLNSGTTIKDKDTIEWYISKYYEKLYKKENSDKNLQNWFLQFVDRKIDEHENNRLEKNVLNQEILDAIKTMNLNKSPGIDGIPVEFYSKYWDIINVEFSEIIRNIVKGEKLTSYQRKAIITLIPKNGDLELLKQWRPISFICTDVKIVAKILAQRLKPIMPNVISESQYCVNKKSIVDCNNKIRDIIYYSNENDITGALINLDWEKAFDRVDWNFLIKIMEKLGFSKFIIKWLLNLYTNITSACLINGKISKEFNIERGVRQGCPMSMLAYVLFQEPLYLAIEKCNRITPLEIYNEKVKAIGYADDTTIFVKNDNSFIEIFNVIKMFEKASNSQINIKKTKIYGIGNWCKRINWPINGLKTEIDYFCTLGIIFSNDYDTALHANWRKIYDKIKIRFSMMLGRNLNIYQKAIIINSLISSKLWYTSHVYPLPIEYSKLINTEIFKFIWNSNSNPIKREVINRNKDKGGLGLLNIYYKAKSIFISTTLRNFLTSKENSIIRYCIANKINNILGIRNNQIVIRNKIAPFYEYAIDGIKLCKKIDKFPKVDSKIIYKFLLPDTKPSIEAMYPNYSWNNIWKTINFKYIAINDRPILYKYCHEILTTNKRLYQIRIRDNPLCDICDMEESNIHKFYFCPQVQDCLLWLKKVIYYLCGLNCNSLLKILSFDFPNIENRNKNTLCISISNYIACTWYNRENLVMLTNKLKAKMIFDQKIKLEILGNKANKVFSENYCKAKIEDIGLL</sequence>
<dbReference type="AlphaFoldDB" id="A0AAV2QRG8"/>
<evidence type="ECO:0000313" key="2">
    <source>
        <dbReference type="EMBL" id="CAL4098309.1"/>
    </source>
</evidence>
<keyword evidence="3" id="KW-1185">Reference proteome</keyword>
<gene>
    <name evidence="2" type="ORF">MNOR_LOCUS16191</name>
</gene>
<dbReference type="InterPro" id="IPR000477">
    <property type="entry name" value="RT_dom"/>
</dbReference>
<dbReference type="Proteomes" id="UP001497623">
    <property type="component" value="Unassembled WGS sequence"/>
</dbReference>
<evidence type="ECO:0000259" key="1">
    <source>
        <dbReference type="PROSITE" id="PS50878"/>
    </source>
</evidence>
<comment type="caution">
    <text evidence="2">The sequence shown here is derived from an EMBL/GenBank/DDBJ whole genome shotgun (WGS) entry which is preliminary data.</text>
</comment>
<dbReference type="Pfam" id="PF00078">
    <property type="entry name" value="RVT_1"/>
    <property type="match status" value="1"/>
</dbReference>
<proteinExistence type="predicted"/>
<evidence type="ECO:0000313" key="3">
    <source>
        <dbReference type="Proteomes" id="UP001497623"/>
    </source>
</evidence>